<feature type="compositionally biased region" description="Low complexity" evidence="7">
    <location>
        <begin position="146"/>
        <end position="173"/>
    </location>
</feature>
<dbReference type="GO" id="GO:0005634">
    <property type="term" value="C:nucleus"/>
    <property type="evidence" value="ECO:0007669"/>
    <property type="project" value="UniProtKB-SubCell"/>
</dbReference>
<dbReference type="InterPro" id="IPR028942">
    <property type="entry name" value="WHIM1_dom"/>
</dbReference>
<name>A0A6P5GGA6_ANACO</name>
<keyword evidence="10" id="KW-1185">Reference proteome</keyword>
<dbReference type="InterPro" id="IPR013083">
    <property type="entry name" value="Znf_RING/FYVE/PHD"/>
</dbReference>
<evidence type="ECO:0000256" key="6">
    <source>
        <dbReference type="PROSITE-ProRule" id="PRU00146"/>
    </source>
</evidence>
<evidence type="ECO:0000259" key="9">
    <source>
        <dbReference type="PROSITE" id="PS50827"/>
    </source>
</evidence>
<dbReference type="PANTHER" id="PTHR46508:SF1">
    <property type="entry name" value="PHD FINGER FAMILY PROTEIN"/>
    <property type="match status" value="1"/>
</dbReference>
<dbReference type="InterPro" id="IPR056618">
    <property type="entry name" value="Chromo_PTM"/>
</dbReference>
<dbReference type="InterPro" id="IPR011011">
    <property type="entry name" value="Znf_FYVE_PHD"/>
</dbReference>
<dbReference type="Gene3D" id="3.30.40.10">
    <property type="entry name" value="Zinc/RING finger domain, C3HC4 (zinc finger)"/>
    <property type="match status" value="2"/>
</dbReference>
<dbReference type="CDD" id="cd15489">
    <property type="entry name" value="PHD_SF"/>
    <property type="match status" value="1"/>
</dbReference>
<keyword evidence="3 6" id="KW-0863">Zinc-finger</keyword>
<evidence type="ECO:0000256" key="2">
    <source>
        <dbReference type="ARBA" id="ARBA00022723"/>
    </source>
</evidence>
<protein>
    <submittedName>
        <fullName evidence="11">DDT domain-containing protein PTM-like</fullName>
    </submittedName>
</protein>
<dbReference type="InterPro" id="IPR019786">
    <property type="entry name" value="Zinc_finger_PHD-type_CS"/>
</dbReference>
<accession>A0A6P5GGA6</accession>
<dbReference type="Pfam" id="PF00628">
    <property type="entry name" value="PHD"/>
    <property type="match status" value="1"/>
</dbReference>
<feature type="region of interest" description="Disordered" evidence="7">
    <location>
        <begin position="361"/>
        <end position="390"/>
    </location>
</feature>
<feature type="domain" description="PHD-type" evidence="8">
    <location>
        <begin position="394"/>
        <end position="441"/>
    </location>
</feature>
<dbReference type="PROSITE" id="PS50016">
    <property type="entry name" value="ZF_PHD_2"/>
    <property type="match status" value="1"/>
</dbReference>
<dbReference type="Pfam" id="PF24294">
    <property type="entry name" value="Chromo_PTM"/>
    <property type="match status" value="1"/>
</dbReference>
<dbReference type="OrthoDB" id="784962at2759"/>
<evidence type="ECO:0000259" key="8">
    <source>
        <dbReference type="PROSITE" id="PS50016"/>
    </source>
</evidence>
<evidence type="ECO:0000256" key="7">
    <source>
        <dbReference type="SAM" id="MobiDB-lite"/>
    </source>
</evidence>
<keyword evidence="2" id="KW-0479">Metal-binding</keyword>
<dbReference type="InterPro" id="IPR019787">
    <property type="entry name" value="Znf_PHD-finger"/>
</dbReference>
<organism evidence="10 11">
    <name type="scientific">Ananas comosus</name>
    <name type="common">Pineapple</name>
    <name type="synonym">Ananas ananas</name>
    <dbReference type="NCBI Taxonomy" id="4615"/>
    <lineage>
        <taxon>Eukaryota</taxon>
        <taxon>Viridiplantae</taxon>
        <taxon>Streptophyta</taxon>
        <taxon>Embryophyta</taxon>
        <taxon>Tracheophyta</taxon>
        <taxon>Spermatophyta</taxon>
        <taxon>Magnoliopsida</taxon>
        <taxon>Liliopsida</taxon>
        <taxon>Poales</taxon>
        <taxon>Bromeliaceae</taxon>
        <taxon>Bromelioideae</taxon>
        <taxon>Ananas</taxon>
    </lineage>
</organism>
<dbReference type="GeneID" id="109723074"/>
<keyword evidence="4" id="KW-0862">Zinc</keyword>
<feature type="domain" description="DDT" evidence="9">
    <location>
        <begin position="198"/>
        <end position="258"/>
    </location>
</feature>
<evidence type="ECO:0000256" key="3">
    <source>
        <dbReference type="ARBA" id="ARBA00022771"/>
    </source>
</evidence>
<dbReference type="Gramene" id="Aco016673.1.mrna1">
    <property type="protein sequence ID" value="Aco016673.1.mrna1"/>
    <property type="gene ID" value="Aco016673.1.path1"/>
</dbReference>
<evidence type="ECO:0000256" key="1">
    <source>
        <dbReference type="ARBA" id="ARBA00004123"/>
    </source>
</evidence>
<dbReference type="SUPFAM" id="SSF57903">
    <property type="entry name" value="FYVE/PHD zinc finger"/>
    <property type="match status" value="2"/>
</dbReference>
<dbReference type="Pfam" id="PF02791">
    <property type="entry name" value="DDT"/>
    <property type="match status" value="1"/>
</dbReference>
<dbReference type="PANTHER" id="PTHR46508">
    <property type="entry name" value="PHD FINGER FAMILY PROTEIN"/>
    <property type="match status" value="1"/>
</dbReference>
<feature type="region of interest" description="Disordered" evidence="7">
    <location>
        <begin position="1415"/>
        <end position="1438"/>
    </location>
</feature>
<feature type="compositionally biased region" description="Low complexity" evidence="7">
    <location>
        <begin position="1429"/>
        <end position="1438"/>
    </location>
</feature>
<dbReference type="SMART" id="SM00571">
    <property type="entry name" value="DDT"/>
    <property type="match status" value="1"/>
</dbReference>
<evidence type="ECO:0000313" key="10">
    <source>
        <dbReference type="Proteomes" id="UP000515123"/>
    </source>
</evidence>
<reference evidence="11" key="2">
    <citation type="submission" date="2025-08" db="UniProtKB">
        <authorList>
            <consortium name="RefSeq"/>
        </authorList>
    </citation>
    <scope>IDENTIFICATION</scope>
    <source>
        <tissue evidence="11">Leaf</tissue>
    </source>
</reference>
<evidence type="ECO:0000313" key="11">
    <source>
        <dbReference type="RefSeq" id="XP_020106877.1"/>
    </source>
</evidence>
<dbReference type="GO" id="GO:0000785">
    <property type="term" value="C:chromatin"/>
    <property type="evidence" value="ECO:0007669"/>
    <property type="project" value="UniProtKB-ARBA"/>
</dbReference>
<dbReference type="RefSeq" id="XP_020106877.1">
    <property type="nucleotide sequence ID" value="XM_020251288.1"/>
</dbReference>
<dbReference type="GO" id="GO:0008270">
    <property type="term" value="F:zinc ion binding"/>
    <property type="evidence" value="ECO:0007669"/>
    <property type="project" value="UniProtKB-KW"/>
</dbReference>
<dbReference type="Pfam" id="PF15612">
    <property type="entry name" value="WHIM1"/>
    <property type="match status" value="1"/>
</dbReference>
<reference evidence="10" key="1">
    <citation type="journal article" date="2015" name="Nat. Genet.">
        <title>The pineapple genome and the evolution of CAM photosynthesis.</title>
        <authorList>
            <person name="Ming R."/>
            <person name="VanBuren R."/>
            <person name="Wai C.M."/>
            <person name="Tang H."/>
            <person name="Schatz M.C."/>
            <person name="Bowers J.E."/>
            <person name="Lyons E."/>
            <person name="Wang M.L."/>
            <person name="Chen J."/>
            <person name="Biggers E."/>
            <person name="Zhang J."/>
            <person name="Huang L."/>
            <person name="Zhang L."/>
            <person name="Miao W."/>
            <person name="Zhang J."/>
            <person name="Ye Z."/>
            <person name="Miao C."/>
            <person name="Lin Z."/>
            <person name="Wang H."/>
            <person name="Zhou H."/>
            <person name="Yim W.C."/>
            <person name="Priest H.D."/>
            <person name="Zheng C."/>
            <person name="Woodhouse M."/>
            <person name="Edger P.P."/>
            <person name="Guyot R."/>
            <person name="Guo H.B."/>
            <person name="Guo H."/>
            <person name="Zheng G."/>
            <person name="Singh R."/>
            <person name="Sharma A."/>
            <person name="Min X."/>
            <person name="Zheng Y."/>
            <person name="Lee H."/>
            <person name="Gurtowski J."/>
            <person name="Sedlazeck F.J."/>
            <person name="Harkess A."/>
            <person name="McKain M.R."/>
            <person name="Liao Z."/>
            <person name="Fang J."/>
            <person name="Liu J."/>
            <person name="Zhang X."/>
            <person name="Zhang Q."/>
            <person name="Hu W."/>
            <person name="Qin Y."/>
            <person name="Wang K."/>
            <person name="Chen L.Y."/>
            <person name="Shirley N."/>
            <person name="Lin Y.R."/>
            <person name="Liu L.Y."/>
            <person name="Hernandez A.G."/>
            <person name="Wright C.L."/>
            <person name="Bulone V."/>
            <person name="Tuskan G.A."/>
            <person name="Heath K."/>
            <person name="Zee F."/>
            <person name="Moore P.H."/>
            <person name="Sunkar R."/>
            <person name="Leebens-Mack J.H."/>
            <person name="Mockler T."/>
            <person name="Bennetzen J.L."/>
            <person name="Freeling M."/>
            <person name="Sankoff D."/>
            <person name="Paterson A.H."/>
            <person name="Zhu X."/>
            <person name="Yang X."/>
            <person name="Smith J.A."/>
            <person name="Cushman J.C."/>
            <person name="Paull R.E."/>
            <person name="Yu Q."/>
        </authorList>
    </citation>
    <scope>NUCLEOTIDE SEQUENCE [LARGE SCALE GENOMIC DNA]</scope>
    <source>
        <strain evidence="10">cv. F153</strain>
    </source>
</reference>
<dbReference type="PROSITE" id="PS50827">
    <property type="entry name" value="DDT"/>
    <property type="match status" value="1"/>
</dbReference>
<proteinExistence type="predicted"/>
<dbReference type="InterPro" id="IPR001965">
    <property type="entry name" value="Znf_PHD"/>
</dbReference>
<dbReference type="Proteomes" id="UP000515123">
    <property type="component" value="Linkage group 17"/>
</dbReference>
<dbReference type="SMART" id="SM00249">
    <property type="entry name" value="PHD"/>
    <property type="match status" value="4"/>
</dbReference>
<feature type="region of interest" description="Disordered" evidence="7">
    <location>
        <begin position="116"/>
        <end position="186"/>
    </location>
</feature>
<dbReference type="InterPro" id="IPR018501">
    <property type="entry name" value="DDT_dom"/>
</dbReference>
<gene>
    <name evidence="11" type="primary">LOC109723074</name>
</gene>
<evidence type="ECO:0000256" key="4">
    <source>
        <dbReference type="ARBA" id="ARBA00022833"/>
    </source>
</evidence>
<comment type="subcellular location">
    <subcellularLocation>
        <location evidence="1">Nucleus</location>
    </subcellularLocation>
</comment>
<keyword evidence="5" id="KW-0539">Nucleus</keyword>
<evidence type="ECO:0000256" key="5">
    <source>
        <dbReference type="ARBA" id="ARBA00023242"/>
    </source>
</evidence>
<feature type="compositionally biased region" description="Basic and acidic residues" evidence="7">
    <location>
        <begin position="117"/>
        <end position="126"/>
    </location>
</feature>
<dbReference type="PROSITE" id="PS01359">
    <property type="entry name" value="ZF_PHD_1"/>
    <property type="match status" value="1"/>
</dbReference>
<sequence length="1700" mass="188415">MELEEKSISDKGKIKMAPSTEVALDRAMVPDAEMMDGDALVGSYVGKEAPGARGILLGKVASYDAPSRLYGVVYEDGLQESLDHQHLCTILPMVDAGFGMKMSCRKRKLDQLISSVSEEKMQHGEMKTQPNTRARRSAPDVSDGVENSVLSRSVSNLSEDADSSSDSCNNAHAPTRDSSPEVHIPPLPPSSGDIVVPEESISYLFSVYNFLRSFSVCLFLSPFGLHDFVGSLNCTFQNSLLDAIHVSLLRALWRHLQMLSFEGSRLASKCLRCHDWALLDSLTWPPLLLEYLYIMGYSKHIGCESLRAIISDSEYYKLPVALKLKILQILCDDVIDSAELRAELEMRVGLEEDIEYNADANFPEESGPKKTHSKNSKITQQVADSSDVGHDGNSDECQLCGMDGTLICCDGCPSAYHSRCIGLNKAFLPDGKWFCPECTVNRLGPTSSRIERGARGAEIFGVDACGRMFLGSCNYLLVIGTASNAEPFSRYYNQDDAMNVFRVICSADEIATTYADTCRAISEYWDVPAANMQFVKNELDNSKVPASCNASPSIISVKSGISFKNPEEYKASKTIEQKNEYHDSKIVGPGLNSVEQPRIIDKKNHEMANNDGFIKNELEAADESLLLLKDEHRASGNTRHAVHKVSSVMNRMASEQLANGSVSTGTSYSNGLEYSTCGSLNENVIFREDAGGSAYSVKNNSLGPYSESGYGSQTNGEKCRVISCKSSIKLASFKPQAYVNQYIHGGVAASAAAYLADLTSEEGKVSESLVAPNSKKTVVANIALQMKAFSLAALNFIWPSHEKKLMEVPRERCGWCIACKGAATNKKGCFLNLAASNAIKGSARNISSLRSLKPDGSHIPSVAAYIANMEESLHGLIVGPLLDVEYKQWWRKQVRDATSCRVLTILLLELEKSIRGIAFSGDWFKLVNDWSVELSATVSGESRIGANQKRGSGGRRGRKRSMASECAALASDDGRKDVQWWRGGKLSKVVLQKGTLLCSLVRKAARQGGLRRISGISYSESSDFPRRSRQFAWRASVEMSRNASQLALQVRHLDAHIRWRDLIPPDQTVLDGKGSDTTDASVFRNAVICDKKMIENKTVYAIMFPNQKHLPVRMTKNILERENNEDEKVKLWFSENHIPLYLIKDFEEKIGMKAPPCLKVLSSTCFPKTRRKQINAYYKDIFDYLFHKGEKPSKSPCVSCKRDVLLRDAVRCSSCQGDCHKDCTSYSAINKGNDSRPSFTCKSCCAKLAVLNATHKMVLNSQLSQQRKDQLVGSTKLVFRIGLPQIVQSVNKVQVGQELKSLASGSNLEHKRKNSGASVSYGLLWKKKKSDEAGKDFRLENVILKLKDGTSPSMEPSCCLCKRPYRPDLMYICCERCKSWYHADALQVEEAQIFDLVGFKCCKCRRKGSPKCPYADPHYKKPEPEPSSNGNANQANKFNNLDHSTMLRSLPRGEDLVITDDDPLLSSSERVESFARQTPETELQLHTPMSTSQSHNKLSIRRPQVKCTTDICRGVNTIQNGSTSSYLADFEEFLAAEQANSTDPPENSSSLLEWDFPEVEGYGVAVNDANDATGDSYQWNNPEGGNFDDAEYEPQTYFSFTELLAAEDSQLDNGCDGPMPGYEHPQTDFHEFATTFQEASHGAEEAKRLACDICKLLQPSPDLFCEICRLHIHSHCSPWVESEEPSGYINWRCGSCRDWR</sequence>